<dbReference type="GO" id="GO:0006210">
    <property type="term" value="P:thymine catabolic process"/>
    <property type="evidence" value="ECO:0007669"/>
    <property type="project" value="TreeGrafter"/>
</dbReference>
<evidence type="ECO:0000256" key="3">
    <source>
        <dbReference type="ARBA" id="ARBA00023002"/>
    </source>
</evidence>
<dbReference type="InterPro" id="IPR016163">
    <property type="entry name" value="Ald_DH_C"/>
</dbReference>
<feature type="domain" description="Aldehyde dehydrogenase" evidence="10">
    <location>
        <begin position="42"/>
        <end position="504"/>
    </location>
</feature>
<dbReference type="InterPro" id="IPR016161">
    <property type="entry name" value="Ald_DH/histidinol_DH"/>
</dbReference>
<dbReference type="AlphaFoldDB" id="A0A7I4Y5D1"/>
<dbReference type="PANTHER" id="PTHR43866:SF3">
    <property type="entry name" value="METHYLMALONATE-SEMIALDEHYDE DEHYDROGENASE [ACYLATING], MITOCHONDRIAL"/>
    <property type="match status" value="1"/>
</dbReference>
<comment type="function">
    <text evidence="5">Probable malonate and methylmalonate semialdehyde dehydrogenase involved in the catabolism of valine, thymine, and compounds catabolized by way of beta-alanine, including uracil and cytidine.</text>
</comment>
<evidence type="ECO:0000256" key="4">
    <source>
        <dbReference type="ARBA" id="ARBA00023027"/>
    </source>
</evidence>
<dbReference type="PROSITE" id="PS00070">
    <property type="entry name" value="ALDEHYDE_DEHYDR_CYS"/>
    <property type="match status" value="1"/>
</dbReference>
<dbReference type="InterPro" id="IPR010061">
    <property type="entry name" value="MeMal-semiAld_DH"/>
</dbReference>
<evidence type="ECO:0000313" key="11">
    <source>
        <dbReference type="Proteomes" id="UP000025227"/>
    </source>
</evidence>
<keyword evidence="3" id="KW-0560">Oxidoreductase</keyword>
<name>A0A7I4Y5D1_HAECO</name>
<evidence type="ECO:0000259" key="10">
    <source>
        <dbReference type="Pfam" id="PF00171"/>
    </source>
</evidence>
<accession>A0A7I4Y5D1</accession>
<protein>
    <recommendedName>
        <fullName evidence="6">Probable methylmalonate-semialdehyde/malonate-semialdehyde dehydrogenase [acylating], mitochondrial</fullName>
        <ecNumber evidence="2">1.2.1.27</ecNumber>
    </recommendedName>
    <alternativeName>
        <fullName evidence="7">Malonate-semialdehyde dehydrogenase [acylating]</fullName>
    </alternativeName>
</protein>
<evidence type="ECO:0000256" key="5">
    <source>
        <dbReference type="ARBA" id="ARBA00037458"/>
    </source>
</evidence>
<dbReference type="FunFam" id="3.40.605.10:FF:000003">
    <property type="entry name" value="Methylmalonate-semialdehyde dehydrogenase [acylating]"/>
    <property type="match status" value="1"/>
</dbReference>
<dbReference type="Gene3D" id="3.40.605.10">
    <property type="entry name" value="Aldehyde Dehydrogenase, Chain A, domain 1"/>
    <property type="match status" value="1"/>
</dbReference>
<keyword evidence="4" id="KW-0520">NAD</keyword>
<dbReference type="OMA" id="VEYATYV"/>
<dbReference type="Proteomes" id="UP000025227">
    <property type="component" value="Unplaced"/>
</dbReference>
<dbReference type="FunFam" id="3.40.309.10:FF:000002">
    <property type="entry name" value="Methylmalonate-semialdehyde dehydrogenase (Acylating)"/>
    <property type="match status" value="1"/>
</dbReference>
<dbReference type="CDD" id="cd07085">
    <property type="entry name" value="ALDH_F6_MMSDH"/>
    <property type="match status" value="1"/>
</dbReference>
<dbReference type="EC" id="1.2.1.27" evidence="2"/>
<dbReference type="SUPFAM" id="SSF53720">
    <property type="entry name" value="ALDH-like"/>
    <property type="match status" value="1"/>
</dbReference>
<evidence type="ECO:0000256" key="7">
    <source>
        <dbReference type="ARBA" id="ARBA00042419"/>
    </source>
</evidence>
<dbReference type="InterPro" id="IPR015590">
    <property type="entry name" value="Aldehyde_DH_dom"/>
</dbReference>
<dbReference type="GO" id="GO:0004491">
    <property type="term" value="F:methylmalonate-semialdehyde dehydrogenase (acylating, NAD) activity"/>
    <property type="evidence" value="ECO:0007669"/>
    <property type="project" value="UniProtKB-EC"/>
</dbReference>
<keyword evidence="11" id="KW-1185">Reference proteome</keyword>
<dbReference type="GO" id="GO:0005739">
    <property type="term" value="C:mitochondrion"/>
    <property type="evidence" value="ECO:0007669"/>
    <property type="project" value="TreeGrafter"/>
</dbReference>
<dbReference type="WBParaSite" id="HCON_00057810-00001">
    <property type="protein sequence ID" value="HCON_00057810-00001"/>
    <property type="gene ID" value="HCON_00057810"/>
</dbReference>
<comment type="catalytic activity">
    <reaction evidence="8">
        <text>2-methyl-3-oxopropanoate + NAD(+) + CoA + H2O = propanoyl-CoA + hydrogencarbonate + NADH + H(+)</text>
        <dbReference type="Rhea" id="RHEA:20804"/>
        <dbReference type="ChEBI" id="CHEBI:15377"/>
        <dbReference type="ChEBI" id="CHEBI:15378"/>
        <dbReference type="ChEBI" id="CHEBI:17544"/>
        <dbReference type="ChEBI" id="CHEBI:57287"/>
        <dbReference type="ChEBI" id="CHEBI:57392"/>
        <dbReference type="ChEBI" id="CHEBI:57540"/>
        <dbReference type="ChEBI" id="CHEBI:57700"/>
        <dbReference type="ChEBI" id="CHEBI:57945"/>
        <dbReference type="EC" id="1.2.1.27"/>
    </reaction>
    <physiologicalReaction direction="left-to-right" evidence="8">
        <dbReference type="Rhea" id="RHEA:20805"/>
    </physiologicalReaction>
</comment>
<evidence type="ECO:0000313" key="12">
    <source>
        <dbReference type="WBParaSite" id="HCON_00057810-00001"/>
    </source>
</evidence>
<evidence type="ECO:0000256" key="2">
    <source>
        <dbReference type="ARBA" id="ARBA00013048"/>
    </source>
</evidence>
<organism evidence="11 12">
    <name type="scientific">Haemonchus contortus</name>
    <name type="common">Barber pole worm</name>
    <dbReference type="NCBI Taxonomy" id="6289"/>
    <lineage>
        <taxon>Eukaryota</taxon>
        <taxon>Metazoa</taxon>
        <taxon>Ecdysozoa</taxon>
        <taxon>Nematoda</taxon>
        <taxon>Chromadorea</taxon>
        <taxon>Rhabditida</taxon>
        <taxon>Rhabditina</taxon>
        <taxon>Rhabditomorpha</taxon>
        <taxon>Strongyloidea</taxon>
        <taxon>Trichostrongylidae</taxon>
        <taxon>Haemonchus</taxon>
    </lineage>
</organism>
<evidence type="ECO:0000256" key="1">
    <source>
        <dbReference type="ARBA" id="ARBA00009986"/>
    </source>
</evidence>
<dbReference type="PANTHER" id="PTHR43866">
    <property type="entry name" value="MALONATE-SEMIALDEHYDE DEHYDROGENASE"/>
    <property type="match status" value="1"/>
</dbReference>
<dbReference type="Pfam" id="PF00171">
    <property type="entry name" value="Aldedh"/>
    <property type="match status" value="1"/>
</dbReference>
<dbReference type="OrthoDB" id="310895at2759"/>
<dbReference type="NCBIfam" id="TIGR01722">
    <property type="entry name" value="MMSDH"/>
    <property type="match status" value="1"/>
</dbReference>
<dbReference type="Gene3D" id="3.40.309.10">
    <property type="entry name" value="Aldehyde Dehydrogenase, Chain A, domain 2"/>
    <property type="match status" value="1"/>
</dbReference>
<sequence>MLSRLVRLQAQAIGQQYAFLSTSRIALTDKTVKMWIDGRPVESKTNDWIDLTNPATNEVIARVPKCTKAEMETAVESCKKAYSTWKNTSPMARQQMLFRLQALIRRDQKKLAENIVQEQGKNMSDSERDVARGIQTVEHACSVPSLMLGETLANVSRDMDVHSIRVPLGVTAGICPFNFPVMVTLWMFPIALATGNTMLIKPSEQDPGATMMLMELAKEAGIPDGCVNVIHGMHDAVNFICDHPAIEAISFVGGDNAGKYIYERGARNGKRIQANMGAKCHGVVMPDCNKEQTLNQVISGCYGMAGQRCMALSTAILVGEARSWLPEIVERAKKLVVNAGWKPDCDIGPLISKAAKDRAVGLIQSAKQEGATVPLDGSNIVVPGFENGYFVGATVIAGVKPHMKCYQEEIFAPVLVVMEANNVDEALEIINNNRYGNGAVIFTSNGATARKFVNEVDNGQIGVNVPVPIPLPMFSFTGSRGSFRGDLNYYGKAGVHFYTQWKTITQHWNQNLIR</sequence>
<evidence type="ECO:0000256" key="6">
    <source>
        <dbReference type="ARBA" id="ARBA00039517"/>
    </source>
</evidence>
<evidence type="ECO:0000256" key="9">
    <source>
        <dbReference type="ARBA" id="ARBA00048821"/>
    </source>
</evidence>
<dbReference type="InterPro" id="IPR016160">
    <property type="entry name" value="Ald_DH_CS_CYS"/>
</dbReference>
<comment type="similarity">
    <text evidence="1">Belongs to the aldehyde dehydrogenase family.</text>
</comment>
<dbReference type="InterPro" id="IPR016162">
    <property type="entry name" value="Ald_DH_N"/>
</dbReference>
<comment type="catalytic activity">
    <reaction evidence="9">
        <text>3-oxopropanoate + NAD(+) + CoA + H2O = hydrogencarbonate + acetyl-CoA + NADH + H(+)</text>
        <dbReference type="Rhea" id="RHEA:76615"/>
        <dbReference type="ChEBI" id="CHEBI:15377"/>
        <dbReference type="ChEBI" id="CHEBI:15378"/>
        <dbReference type="ChEBI" id="CHEBI:17544"/>
        <dbReference type="ChEBI" id="CHEBI:33190"/>
        <dbReference type="ChEBI" id="CHEBI:57287"/>
        <dbReference type="ChEBI" id="CHEBI:57288"/>
        <dbReference type="ChEBI" id="CHEBI:57540"/>
        <dbReference type="ChEBI" id="CHEBI:57945"/>
        <dbReference type="EC" id="1.2.1.27"/>
    </reaction>
    <physiologicalReaction direction="left-to-right" evidence="9">
        <dbReference type="Rhea" id="RHEA:76616"/>
    </physiologicalReaction>
</comment>
<proteinExistence type="inferred from homology"/>
<evidence type="ECO:0000256" key="8">
    <source>
        <dbReference type="ARBA" id="ARBA00047644"/>
    </source>
</evidence>
<dbReference type="GO" id="GO:0006574">
    <property type="term" value="P:L-valine catabolic process"/>
    <property type="evidence" value="ECO:0007669"/>
    <property type="project" value="TreeGrafter"/>
</dbReference>
<reference evidence="12" key="1">
    <citation type="submission" date="2020-12" db="UniProtKB">
        <authorList>
            <consortium name="WormBaseParasite"/>
        </authorList>
    </citation>
    <scope>IDENTIFICATION</scope>
    <source>
        <strain evidence="12">MHco3</strain>
    </source>
</reference>